<dbReference type="InterPro" id="IPR031481">
    <property type="entry name" value="Glyco_tran_10_N"/>
</dbReference>
<organism evidence="2 3">
    <name type="scientific">Cylicostephanus goldi</name>
    <name type="common">Nematode worm</name>
    <dbReference type="NCBI Taxonomy" id="71465"/>
    <lineage>
        <taxon>Eukaryota</taxon>
        <taxon>Metazoa</taxon>
        <taxon>Ecdysozoa</taxon>
        <taxon>Nematoda</taxon>
        <taxon>Chromadorea</taxon>
        <taxon>Rhabditida</taxon>
        <taxon>Rhabditina</taxon>
        <taxon>Rhabditomorpha</taxon>
        <taxon>Strongyloidea</taxon>
        <taxon>Strongylidae</taxon>
        <taxon>Cylicostephanus</taxon>
    </lineage>
</organism>
<accession>A0A3P7N8U3</accession>
<dbReference type="Proteomes" id="UP000271889">
    <property type="component" value="Unassembled WGS sequence"/>
</dbReference>
<feature type="domain" description="Fucosyltransferase N-terminal" evidence="1">
    <location>
        <begin position="9"/>
        <end position="76"/>
    </location>
</feature>
<name>A0A3P7N8U3_CYLGO</name>
<evidence type="ECO:0000313" key="2">
    <source>
        <dbReference type="EMBL" id="VDN31848.1"/>
    </source>
</evidence>
<dbReference type="OrthoDB" id="5873627at2759"/>
<sequence>MFNTFEYSSNKEPSAFIIHGPNMDIADLPSRRPGTLIILLNMEAPFNAGTGIRMVPPDYFNAVITYRKDAHYYHPYAAFLPLNESNTYKEVITSEQVC</sequence>
<protein>
    <recommendedName>
        <fullName evidence="1">Fucosyltransferase N-terminal domain-containing protein</fullName>
    </recommendedName>
</protein>
<keyword evidence="3" id="KW-1185">Reference proteome</keyword>
<dbReference type="Pfam" id="PF17039">
    <property type="entry name" value="Glyco_tran_10_N"/>
    <property type="match status" value="1"/>
</dbReference>
<dbReference type="EMBL" id="UYRV01119683">
    <property type="protein sequence ID" value="VDN31848.1"/>
    <property type="molecule type" value="Genomic_DNA"/>
</dbReference>
<dbReference type="SUPFAM" id="SSF53756">
    <property type="entry name" value="UDP-Glycosyltransferase/glycogen phosphorylase"/>
    <property type="match status" value="1"/>
</dbReference>
<dbReference type="AlphaFoldDB" id="A0A3P7N8U3"/>
<reference evidence="2 3" key="1">
    <citation type="submission" date="2018-11" db="EMBL/GenBank/DDBJ databases">
        <authorList>
            <consortium name="Pathogen Informatics"/>
        </authorList>
    </citation>
    <scope>NUCLEOTIDE SEQUENCE [LARGE SCALE GENOMIC DNA]</scope>
</reference>
<evidence type="ECO:0000313" key="3">
    <source>
        <dbReference type="Proteomes" id="UP000271889"/>
    </source>
</evidence>
<evidence type="ECO:0000259" key="1">
    <source>
        <dbReference type="Pfam" id="PF17039"/>
    </source>
</evidence>
<proteinExistence type="predicted"/>
<gene>
    <name evidence="2" type="ORF">CGOC_LOCUS11945</name>
</gene>